<comment type="catalytic activity">
    <reaction evidence="5">
        <text>a quinone + NADH + 5 H(+)(in) = a quinol + NAD(+) + 4 H(+)(out)</text>
        <dbReference type="Rhea" id="RHEA:57888"/>
        <dbReference type="ChEBI" id="CHEBI:15378"/>
        <dbReference type="ChEBI" id="CHEBI:24646"/>
        <dbReference type="ChEBI" id="CHEBI:57540"/>
        <dbReference type="ChEBI" id="CHEBI:57945"/>
        <dbReference type="ChEBI" id="CHEBI:132124"/>
    </reaction>
</comment>
<feature type="transmembrane region" description="Helical" evidence="5">
    <location>
        <begin position="429"/>
        <end position="447"/>
    </location>
</feature>
<keyword evidence="9" id="KW-1185">Reference proteome</keyword>
<dbReference type="RefSeq" id="WP_073154773.1">
    <property type="nucleotide sequence ID" value="NZ_FQVL01000005.1"/>
</dbReference>
<comment type="subunit">
    <text evidence="5">NDH-1 is composed of 14 different subunits. Subunits NuoA, H, J, K, L, M, N constitute the membrane sector of the complex.</text>
</comment>
<dbReference type="AlphaFoldDB" id="A0A1M4XTL0"/>
<evidence type="ECO:0000256" key="2">
    <source>
        <dbReference type="ARBA" id="ARBA00022692"/>
    </source>
</evidence>
<evidence type="ECO:0000256" key="3">
    <source>
        <dbReference type="ARBA" id="ARBA00022989"/>
    </source>
</evidence>
<dbReference type="InterPro" id="IPR001750">
    <property type="entry name" value="ND/Mrp_TM"/>
</dbReference>
<comment type="function">
    <text evidence="5">NDH-1 shuttles electrons from NADH, via FMN and iron-sulfur (Fe-S) centers, to quinones in the respiratory chain. The immediate electron acceptor for the enzyme in this species is believed to be a menaquinone. Couples the redox reaction to proton translocation (for every two electrons transferred, four hydrogen ions are translocated across the cytoplasmic membrane), and thus conserves the redox energy in a proton gradient.</text>
</comment>
<dbReference type="HAMAP" id="MF_00445">
    <property type="entry name" value="NDH1_NuoN_1"/>
    <property type="match status" value="1"/>
</dbReference>
<dbReference type="GO" id="GO:0048038">
    <property type="term" value="F:quinone binding"/>
    <property type="evidence" value="ECO:0007669"/>
    <property type="project" value="UniProtKB-KW"/>
</dbReference>
<feature type="transmembrane region" description="Helical" evidence="5">
    <location>
        <begin position="321"/>
        <end position="344"/>
    </location>
</feature>
<feature type="transmembrane region" description="Helical" evidence="5">
    <location>
        <begin position="170"/>
        <end position="194"/>
    </location>
</feature>
<dbReference type="InterPro" id="IPR010096">
    <property type="entry name" value="NADH-Q_OxRdtase_suN/2"/>
</dbReference>
<organism evidence="8 9">
    <name type="scientific">Seinonella peptonophila</name>
    <dbReference type="NCBI Taxonomy" id="112248"/>
    <lineage>
        <taxon>Bacteria</taxon>
        <taxon>Bacillati</taxon>
        <taxon>Bacillota</taxon>
        <taxon>Bacilli</taxon>
        <taxon>Bacillales</taxon>
        <taxon>Thermoactinomycetaceae</taxon>
        <taxon>Seinonella</taxon>
    </lineage>
</organism>
<dbReference type="PANTHER" id="PTHR22773">
    <property type="entry name" value="NADH DEHYDROGENASE"/>
    <property type="match status" value="1"/>
</dbReference>
<dbReference type="GO" id="GO:0050136">
    <property type="term" value="F:NADH dehydrogenase (quinone) (non-electrogenic) activity"/>
    <property type="evidence" value="ECO:0007669"/>
    <property type="project" value="UniProtKB-UniRule"/>
</dbReference>
<evidence type="ECO:0000313" key="8">
    <source>
        <dbReference type="EMBL" id="SHE96582.1"/>
    </source>
</evidence>
<feature type="transmembrane region" description="Helical" evidence="5">
    <location>
        <begin position="254"/>
        <end position="277"/>
    </location>
</feature>
<keyword evidence="3 5" id="KW-1133">Transmembrane helix</keyword>
<accession>A0A1M4XTL0</accession>
<keyword evidence="2 5" id="KW-0812">Transmembrane</keyword>
<sequence>METFLKFGYLLLPEAIIIGSIVLLMLLDLFIPAKRSRRFFGWLALLAGLGASVALIWVWIIWKTHLDGRPIQYFDSAYLFDAVSLILKLFILLSLIFVFLLSLGNKQNSTGNSYQAEYYYLMLVALLGAWVLVSSADLITLFVGLELLSLASYILVGIRKEDQNAVEAAWKYVVLGGVASAFILYGMSFLYGMTGNTNLMEIYNSLQLSVQPEAILYIYLSFFLMLFGFGFKISAAPFHTWVADVYQGTTSAMAAFLATITKVAIFGFIVRLLLLSYLPLFYRNNWNHYLEWALMGIAILSMIVGNVLALRQTEAKRLMAYSGIAQIGYILVPLTLITLTQGMLFFRVTFFYFFAYILMVAGAFAVISQVTAQAGTGEIRAFAGLYRRNPLLAFAMSIFLISLAGFPLTAGFIGKFFLLTNAFMTKKGILLGVVMILTTILSYFYYFRFVRQMYFRQPDQPERIAIPWTLRIAITISLVGTIALALLPQLLLQLLQSLGL</sequence>
<feature type="transmembrane region" description="Helical" evidence="5">
    <location>
        <begin position="350"/>
        <end position="370"/>
    </location>
</feature>
<dbReference type="GO" id="GO:0008137">
    <property type="term" value="F:NADH dehydrogenase (ubiquinone) activity"/>
    <property type="evidence" value="ECO:0007669"/>
    <property type="project" value="InterPro"/>
</dbReference>
<feature type="transmembrane region" description="Helical" evidence="5">
    <location>
        <begin position="289"/>
        <end position="309"/>
    </location>
</feature>
<dbReference type="Proteomes" id="UP000184476">
    <property type="component" value="Unassembled WGS sequence"/>
</dbReference>
<dbReference type="GO" id="GO:0005886">
    <property type="term" value="C:plasma membrane"/>
    <property type="evidence" value="ECO:0007669"/>
    <property type="project" value="UniProtKB-SubCell"/>
</dbReference>
<feature type="transmembrane region" description="Helical" evidence="5">
    <location>
        <begin position="139"/>
        <end position="158"/>
    </location>
</feature>
<reference evidence="8 9" key="1">
    <citation type="submission" date="2016-11" db="EMBL/GenBank/DDBJ databases">
        <authorList>
            <person name="Jaros S."/>
            <person name="Januszkiewicz K."/>
            <person name="Wedrychowicz H."/>
        </authorList>
    </citation>
    <scope>NUCLEOTIDE SEQUENCE [LARGE SCALE GENOMIC DNA]</scope>
    <source>
        <strain evidence="8 9">DSM 44666</strain>
    </source>
</reference>
<dbReference type="EC" id="7.1.1.-" evidence="5"/>
<dbReference type="Pfam" id="PF00361">
    <property type="entry name" value="Proton_antipo_M"/>
    <property type="match status" value="1"/>
</dbReference>
<keyword evidence="5" id="KW-1003">Cell membrane</keyword>
<dbReference type="GO" id="GO:0042773">
    <property type="term" value="P:ATP synthesis coupled electron transport"/>
    <property type="evidence" value="ECO:0007669"/>
    <property type="project" value="InterPro"/>
</dbReference>
<evidence type="ECO:0000313" key="9">
    <source>
        <dbReference type="Proteomes" id="UP000184476"/>
    </source>
</evidence>
<keyword evidence="4 5" id="KW-0472">Membrane</keyword>
<keyword evidence="5" id="KW-0520">NAD</keyword>
<evidence type="ECO:0000256" key="1">
    <source>
        <dbReference type="ARBA" id="ARBA00004651"/>
    </source>
</evidence>
<keyword evidence="5" id="KW-0813">Transport</keyword>
<gene>
    <name evidence="5" type="primary">nuoN</name>
    <name evidence="8" type="ORF">SAMN05444392_105164</name>
</gene>
<keyword evidence="5" id="KW-1278">Translocase</keyword>
<protein>
    <recommendedName>
        <fullName evidence="5">NADH-quinone oxidoreductase subunit N</fullName>
        <ecNumber evidence="5">7.1.1.-</ecNumber>
    </recommendedName>
    <alternativeName>
        <fullName evidence="5">NADH dehydrogenase I subunit N</fullName>
    </alternativeName>
    <alternativeName>
        <fullName evidence="5">NDH-1 subunit N</fullName>
    </alternativeName>
</protein>
<feature type="transmembrane region" description="Helical" evidence="5">
    <location>
        <begin position="391"/>
        <end position="417"/>
    </location>
</feature>
<dbReference type="NCBIfam" id="TIGR01770">
    <property type="entry name" value="NDH_I_N"/>
    <property type="match status" value="1"/>
</dbReference>
<evidence type="ECO:0000256" key="5">
    <source>
        <dbReference type="HAMAP-Rule" id="MF_00445"/>
    </source>
</evidence>
<feature type="transmembrane region" description="Helical" evidence="5">
    <location>
        <begin position="214"/>
        <end position="233"/>
    </location>
</feature>
<feature type="transmembrane region" description="Helical" evidence="5">
    <location>
        <begin position="39"/>
        <end position="62"/>
    </location>
</feature>
<feature type="transmembrane region" description="Helical" evidence="5">
    <location>
        <begin position="116"/>
        <end position="133"/>
    </location>
</feature>
<dbReference type="EMBL" id="FQVL01000005">
    <property type="protein sequence ID" value="SHE96582.1"/>
    <property type="molecule type" value="Genomic_DNA"/>
</dbReference>
<comment type="similarity">
    <text evidence="5">Belongs to the complex I subunit 2 family.</text>
</comment>
<keyword evidence="5" id="KW-0874">Quinone</keyword>
<evidence type="ECO:0000256" key="6">
    <source>
        <dbReference type="RuleBase" id="RU000320"/>
    </source>
</evidence>
<dbReference type="OrthoDB" id="9811718at2"/>
<name>A0A1M4XTL0_9BACL</name>
<feature type="transmembrane region" description="Helical" evidence="5">
    <location>
        <begin position="6"/>
        <end position="27"/>
    </location>
</feature>
<feature type="transmembrane region" description="Helical" evidence="5">
    <location>
        <begin position="468"/>
        <end position="491"/>
    </location>
</feature>
<evidence type="ECO:0000259" key="7">
    <source>
        <dbReference type="Pfam" id="PF00361"/>
    </source>
</evidence>
<evidence type="ECO:0000256" key="4">
    <source>
        <dbReference type="ARBA" id="ARBA00023136"/>
    </source>
</evidence>
<feature type="domain" description="NADH:quinone oxidoreductase/Mrp antiporter transmembrane" evidence="7">
    <location>
        <begin position="135"/>
        <end position="439"/>
    </location>
</feature>
<proteinExistence type="inferred from homology"/>
<feature type="transmembrane region" description="Helical" evidence="5">
    <location>
        <begin position="82"/>
        <end position="104"/>
    </location>
</feature>
<dbReference type="STRING" id="112248.SAMN05444392_105164"/>
<comment type="subcellular location">
    <subcellularLocation>
        <location evidence="1 5">Cell membrane</location>
        <topology evidence="1 5">Multi-pass membrane protein</topology>
    </subcellularLocation>
    <subcellularLocation>
        <location evidence="6">Membrane</location>
        <topology evidence="6">Multi-pass membrane protein</topology>
    </subcellularLocation>
</comment>